<evidence type="ECO:0000256" key="1">
    <source>
        <dbReference type="SAM" id="MobiDB-lite"/>
    </source>
</evidence>
<protein>
    <submittedName>
        <fullName evidence="2">Uncharacterized protein</fullName>
    </submittedName>
</protein>
<evidence type="ECO:0000313" key="2">
    <source>
        <dbReference type="EMBL" id="KAK1135924.1"/>
    </source>
</evidence>
<proteinExistence type="predicted"/>
<feature type="compositionally biased region" description="Acidic residues" evidence="1">
    <location>
        <begin position="44"/>
        <end position="53"/>
    </location>
</feature>
<reference evidence="2" key="1">
    <citation type="submission" date="2021-10" db="EMBL/GenBank/DDBJ databases">
        <title>Melipona bicolor Genome sequencing and assembly.</title>
        <authorList>
            <person name="Araujo N.S."/>
            <person name="Arias M.C."/>
        </authorList>
    </citation>
    <scope>NUCLEOTIDE SEQUENCE</scope>
    <source>
        <strain evidence="2">USP_2M_L1-L4_2017</strain>
        <tissue evidence="2">Whole body</tissue>
    </source>
</reference>
<gene>
    <name evidence="2" type="ORF">K0M31_000496</name>
</gene>
<name>A0AA40GEF8_9HYME</name>
<comment type="caution">
    <text evidence="2">The sequence shown here is derived from an EMBL/GenBank/DDBJ whole genome shotgun (WGS) entry which is preliminary data.</text>
</comment>
<evidence type="ECO:0000313" key="3">
    <source>
        <dbReference type="Proteomes" id="UP001177670"/>
    </source>
</evidence>
<dbReference type="EMBL" id="JAHYIQ010000001">
    <property type="protein sequence ID" value="KAK1135924.1"/>
    <property type="molecule type" value="Genomic_DNA"/>
</dbReference>
<accession>A0AA40GEF8</accession>
<keyword evidence="3" id="KW-1185">Reference proteome</keyword>
<sequence length="171" mass="18534">MLVTVTNSGEFGGGGLNLKSRYFALIHPPRISLLKRSRLGPSSPDDDDDDDDDTSHPIKLILYSVGRRTPIYHVLTSYSGEHPLDNALELGGLGFKGVQVDKLRLHKYDSSNPNEVAAFLPRRRKKTGTRGQKGSGDICGINAERGLVVGSRGRSCQRGAKKDAKFLASSA</sequence>
<organism evidence="2 3">
    <name type="scientific">Melipona bicolor</name>
    <dbReference type="NCBI Taxonomy" id="60889"/>
    <lineage>
        <taxon>Eukaryota</taxon>
        <taxon>Metazoa</taxon>
        <taxon>Ecdysozoa</taxon>
        <taxon>Arthropoda</taxon>
        <taxon>Hexapoda</taxon>
        <taxon>Insecta</taxon>
        <taxon>Pterygota</taxon>
        <taxon>Neoptera</taxon>
        <taxon>Endopterygota</taxon>
        <taxon>Hymenoptera</taxon>
        <taxon>Apocrita</taxon>
        <taxon>Aculeata</taxon>
        <taxon>Apoidea</taxon>
        <taxon>Anthophila</taxon>
        <taxon>Apidae</taxon>
        <taxon>Melipona</taxon>
    </lineage>
</organism>
<dbReference type="Proteomes" id="UP001177670">
    <property type="component" value="Unassembled WGS sequence"/>
</dbReference>
<dbReference type="AlphaFoldDB" id="A0AA40GEF8"/>
<feature type="region of interest" description="Disordered" evidence="1">
    <location>
        <begin position="35"/>
        <end position="55"/>
    </location>
</feature>